<evidence type="ECO:0000259" key="4">
    <source>
        <dbReference type="PROSITE" id="PS01124"/>
    </source>
</evidence>
<keyword evidence="3" id="KW-0804">Transcription</keyword>
<dbReference type="Gene3D" id="1.10.10.60">
    <property type="entry name" value="Homeodomain-like"/>
    <property type="match status" value="1"/>
</dbReference>
<dbReference type="InterPro" id="IPR018060">
    <property type="entry name" value="HTH_AraC"/>
</dbReference>
<organism evidence="5 6">
    <name type="scientific">Oleispira antarctica</name>
    <dbReference type="NCBI Taxonomy" id="188908"/>
    <lineage>
        <taxon>Bacteria</taxon>
        <taxon>Pseudomonadati</taxon>
        <taxon>Pseudomonadota</taxon>
        <taxon>Gammaproteobacteria</taxon>
        <taxon>Oceanospirillales</taxon>
        <taxon>Oceanospirillaceae</taxon>
        <taxon>Oleispira</taxon>
    </lineage>
</organism>
<evidence type="ECO:0000313" key="6">
    <source>
        <dbReference type="Proteomes" id="UP000227088"/>
    </source>
</evidence>
<dbReference type="GO" id="GO:0003700">
    <property type="term" value="F:DNA-binding transcription factor activity"/>
    <property type="evidence" value="ECO:0007669"/>
    <property type="project" value="InterPro"/>
</dbReference>
<dbReference type="PANTHER" id="PTHR47894:SF1">
    <property type="entry name" value="HTH-TYPE TRANSCRIPTIONAL REGULATOR VQSM"/>
    <property type="match status" value="1"/>
</dbReference>
<dbReference type="AlphaFoldDB" id="A0A1Y5HC58"/>
<gene>
    <name evidence="5" type="ORF">A9R00_12390</name>
</gene>
<accession>A0A1Y5HC58</accession>
<name>A0A1Y5HC58_OLEAN</name>
<evidence type="ECO:0000313" key="5">
    <source>
        <dbReference type="EMBL" id="OUS34799.1"/>
    </source>
</evidence>
<dbReference type="GO" id="GO:0005829">
    <property type="term" value="C:cytosol"/>
    <property type="evidence" value="ECO:0007669"/>
    <property type="project" value="TreeGrafter"/>
</dbReference>
<dbReference type="Proteomes" id="UP000227088">
    <property type="component" value="Unassembled WGS sequence"/>
</dbReference>
<sequence>MPLLPQVAMSFVRILYQFWLQQGIPQRVLDDVLGTDINDQKAAKFGISSDRLGLLHAAVNQATSDQVLSLRLGQYLGEKDLELESMICYSETLYQGLLAMSEHSRVISESGHFSLLLQDNGKYGLKFIVHDELTFSSQQKDMVFSTLLSWIEKVYIGCNEAIYYHFDENVASANEYQTLLNCHLLAGDEVFIEIDADLLMINNRNKNSTLLEKSIRKTKKILTKRQQRLDLYTAVTQCISESLLSGTAQQEVVAESLNISVRNLQRRLKEVGTSYQSILDDCREVLALKLIKNVELPLYEVSYLVGFTEPSAFYKAFRRWTGKRPGDYRQSVLTSNAELAASEASSVDVSPC</sequence>
<dbReference type="SMART" id="SM00342">
    <property type="entry name" value="HTH_ARAC"/>
    <property type="match status" value="1"/>
</dbReference>
<evidence type="ECO:0000256" key="1">
    <source>
        <dbReference type="ARBA" id="ARBA00023015"/>
    </source>
</evidence>
<comment type="caution">
    <text evidence="5">The sequence shown here is derived from an EMBL/GenBank/DDBJ whole genome shotgun (WGS) entry which is preliminary data.</text>
</comment>
<dbReference type="PROSITE" id="PS01124">
    <property type="entry name" value="HTH_ARAC_FAMILY_2"/>
    <property type="match status" value="1"/>
</dbReference>
<evidence type="ECO:0000256" key="3">
    <source>
        <dbReference type="ARBA" id="ARBA00023163"/>
    </source>
</evidence>
<dbReference type="EMBL" id="MABE01000707">
    <property type="protein sequence ID" value="OUS34799.1"/>
    <property type="molecule type" value="Genomic_DNA"/>
</dbReference>
<dbReference type="SUPFAM" id="SSF46689">
    <property type="entry name" value="Homeodomain-like"/>
    <property type="match status" value="1"/>
</dbReference>
<protein>
    <recommendedName>
        <fullName evidence="4">HTH araC/xylS-type domain-containing protein</fullName>
    </recommendedName>
</protein>
<dbReference type="Pfam" id="PF12833">
    <property type="entry name" value="HTH_18"/>
    <property type="match status" value="1"/>
</dbReference>
<keyword evidence="2" id="KW-0238">DNA-binding</keyword>
<evidence type="ECO:0000256" key="2">
    <source>
        <dbReference type="ARBA" id="ARBA00023125"/>
    </source>
</evidence>
<feature type="domain" description="HTH araC/xylS-type" evidence="4">
    <location>
        <begin position="233"/>
        <end position="331"/>
    </location>
</feature>
<proteinExistence type="predicted"/>
<reference evidence="6" key="1">
    <citation type="journal article" date="2017" name="Proc. Natl. Acad. Sci. U.S.A.">
        <title>Simulation of Deepwater Horizon oil plume reveals substrate specialization within a complex community of hydrocarbon degraders.</title>
        <authorList>
            <person name="Hu P."/>
            <person name="Dubinsky E.A."/>
            <person name="Probst A.J."/>
            <person name="Wang J."/>
            <person name="Sieber C.M.K."/>
            <person name="Tom L.M."/>
            <person name="Gardinali P."/>
            <person name="Banfield J.F."/>
            <person name="Atlas R.M."/>
            <person name="Andersen G.L."/>
        </authorList>
    </citation>
    <scope>NUCLEOTIDE SEQUENCE [LARGE SCALE GENOMIC DNA]</scope>
</reference>
<keyword evidence="1" id="KW-0805">Transcription regulation</keyword>
<dbReference type="GO" id="GO:0000976">
    <property type="term" value="F:transcription cis-regulatory region binding"/>
    <property type="evidence" value="ECO:0007669"/>
    <property type="project" value="TreeGrafter"/>
</dbReference>
<dbReference type="PANTHER" id="PTHR47894">
    <property type="entry name" value="HTH-TYPE TRANSCRIPTIONAL REGULATOR GADX"/>
    <property type="match status" value="1"/>
</dbReference>
<dbReference type="InterPro" id="IPR009057">
    <property type="entry name" value="Homeodomain-like_sf"/>
</dbReference>